<evidence type="ECO:0000256" key="7">
    <source>
        <dbReference type="RuleBase" id="RU004466"/>
    </source>
</evidence>
<comment type="similarity">
    <text evidence="2 7">Belongs to the FPP/GGPP synthase family.</text>
</comment>
<dbReference type="PROSITE" id="PS00444">
    <property type="entry name" value="POLYPRENYL_SYNTHASE_2"/>
    <property type="match status" value="1"/>
</dbReference>
<name>A0A1H0CRU1_ALLAB</name>
<organism evidence="8 9">
    <name type="scientific">Allokutzneria albata</name>
    <name type="common">Kibdelosporangium albatum</name>
    <dbReference type="NCBI Taxonomy" id="211114"/>
    <lineage>
        <taxon>Bacteria</taxon>
        <taxon>Bacillati</taxon>
        <taxon>Actinomycetota</taxon>
        <taxon>Actinomycetes</taxon>
        <taxon>Pseudonocardiales</taxon>
        <taxon>Pseudonocardiaceae</taxon>
        <taxon>Allokutzneria</taxon>
    </lineage>
</organism>
<dbReference type="SUPFAM" id="SSF48576">
    <property type="entry name" value="Terpenoid synthases"/>
    <property type="match status" value="1"/>
</dbReference>
<accession>A0A1H0CRU1</accession>
<comment type="cofactor">
    <cofactor evidence="1">
        <name>Mg(2+)</name>
        <dbReference type="ChEBI" id="CHEBI:18420"/>
    </cofactor>
</comment>
<dbReference type="InterPro" id="IPR008949">
    <property type="entry name" value="Isoprenoid_synthase_dom_sf"/>
</dbReference>
<proteinExistence type="inferred from homology"/>
<dbReference type="eggNOG" id="COG0142">
    <property type="taxonomic scope" value="Bacteria"/>
</dbReference>
<protein>
    <submittedName>
        <fullName evidence="8">Geranylgeranyl diphosphate synthase, type I</fullName>
    </submittedName>
</protein>
<dbReference type="PANTHER" id="PTHR43281">
    <property type="entry name" value="FARNESYL DIPHOSPHATE SYNTHASE"/>
    <property type="match status" value="1"/>
</dbReference>
<dbReference type="AlphaFoldDB" id="A0A1H0CRU1"/>
<dbReference type="Gene3D" id="1.10.600.10">
    <property type="entry name" value="Farnesyl Diphosphate Synthase"/>
    <property type="match status" value="1"/>
</dbReference>
<gene>
    <name evidence="8" type="ORF">SAMN04489726_7386</name>
</gene>
<evidence type="ECO:0000256" key="6">
    <source>
        <dbReference type="ARBA" id="ARBA00023229"/>
    </source>
</evidence>
<dbReference type="InterPro" id="IPR033749">
    <property type="entry name" value="Polyprenyl_synt_CS"/>
</dbReference>
<dbReference type="PANTHER" id="PTHR43281:SF1">
    <property type="entry name" value="FARNESYL DIPHOSPHATE SYNTHASE"/>
    <property type="match status" value="1"/>
</dbReference>
<dbReference type="Pfam" id="PF00348">
    <property type="entry name" value="polyprenyl_synt"/>
    <property type="match status" value="1"/>
</dbReference>
<evidence type="ECO:0000313" key="8">
    <source>
        <dbReference type="EMBL" id="SDN60574.1"/>
    </source>
</evidence>
<sequence>MSSVLEQQVDRHPLELKTGVDVDATLTAHVEHELRVYLGRQRAAAASIDEAFASAVGALSDFVVSGGKRIRPTFAWWGWRAAGGDPDDLDTVVPVLRAVSALELIQACALVQDDLMDDSDMRRGLPTVHVAFGAKHREQGWSGSAERFGLSAALLLGDLALVWADDMVRTSGLGLEALARTNEAWHGMRTEVLAGQYLDVLAQARAATDLHSAEQVSRYKTAAYTVDRPLHFGAALAGADQELVAALRCYGADVGIAFQLRDDLLGVFGDPAVTGKPAGDDLREGKRTPLVAYGLDLAHRAGETGSAELIESALGVPELDGGLLERVRATLIRLGAVRAVEERINRLTTSGLAALDSVTIDSVAVTRLRELALEVTHRSY</sequence>
<evidence type="ECO:0000256" key="2">
    <source>
        <dbReference type="ARBA" id="ARBA00006706"/>
    </source>
</evidence>
<dbReference type="GO" id="GO:0046872">
    <property type="term" value="F:metal ion binding"/>
    <property type="evidence" value="ECO:0007669"/>
    <property type="project" value="UniProtKB-KW"/>
</dbReference>
<keyword evidence="3 7" id="KW-0808">Transferase</keyword>
<evidence type="ECO:0000256" key="1">
    <source>
        <dbReference type="ARBA" id="ARBA00001946"/>
    </source>
</evidence>
<keyword evidence="6" id="KW-0414">Isoprene biosynthesis</keyword>
<dbReference type="SFLD" id="SFLDG01017">
    <property type="entry name" value="Polyprenyl_Transferase_Like"/>
    <property type="match status" value="1"/>
</dbReference>
<keyword evidence="4" id="KW-0479">Metal-binding</keyword>
<evidence type="ECO:0000256" key="4">
    <source>
        <dbReference type="ARBA" id="ARBA00022723"/>
    </source>
</evidence>
<reference evidence="8 9" key="1">
    <citation type="submission" date="2016-10" db="EMBL/GenBank/DDBJ databases">
        <authorList>
            <person name="de Groot N.N."/>
        </authorList>
    </citation>
    <scope>NUCLEOTIDE SEQUENCE [LARGE SCALE GENOMIC DNA]</scope>
    <source>
        <strain evidence="8 9">DSM 44149</strain>
    </source>
</reference>
<dbReference type="SFLD" id="SFLDS00005">
    <property type="entry name" value="Isoprenoid_Synthase_Type_I"/>
    <property type="match status" value="1"/>
</dbReference>
<keyword evidence="9" id="KW-1185">Reference proteome</keyword>
<dbReference type="EMBL" id="LT629701">
    <property type="protein sequence ID" value="SDN60574.1"/>
    <property type="molecule type" value="Genomic_DNA"/>
</dbReference>
<dbReference type="CDD" id="cd00685">
    <property type="entry name" value="Trans_IPPS_HT"/>
    <property type="match status" value="1"/>
</dbReference>
<keyword evidence="5" id="KW-0460">Magnesium</keyword>
<dbReference type="GO" id="GO:0004659">
    <property type="term" value="F:prenyltransferase activity"/>
    <property type="evidence" value="ECO:0007669"/>
    <property type="project" value="InterPro"/>
</dbReference>
<dbReference type="Proteomes" id="UP000183376">
    <property type="component" value="Chromosome I"/>
</dbReference>
<dbReference type="PROSITE" id="PS00723">
    <property type="entry name" value="POLYPRENYL_SYNTHASE_1"/>
    <property type="match status" value="1"/>
</dbReference>
<evidence type="ECO:0000256" key="5">
    <source>
        <dbReference type="ARBA" id="ARBA00022842"/>
    </source>
</evidence>
<dbReference type="GO" id="GO:0008299">
    <property type="term" value="P:isoprenoid biosynthetic process"/>
    <property type="evidence" value="ECO:0007669"/>
    <property type="project" value="UniProtKB-KW"/>
</dbReference>
<dbReference type="OrthoDB" id="4497239at2"/>
<dbReference type="InterPro" id="IPR000092">
    <property type="entry name" value="Polyprenyl_synt"/>
</dbReference>
<evidence type="ECO:0000313" key="9">
    <source>
        <dbReference type="Proteomes" id="UP000183376"/>
    </source>
</evidence>
<dbReference type="STRING" id="211114.SAMN04489726_7386"/>
<evidence type="ECO:0000256" key="3">
    <source>
        <dbReference type="ARBA" id="ARBA00022679"/>
    </source>
</evidence>